<dbReference type="NCBIfam" id="TIGR00097">
    <property type="entry name" value="HMP-P_kinase"/>
    <property type="match status" value="1"/>
</dbReference>
<evidence type="ECO:0000313" key="18">
    <source>
        <dbReference type="Proteomes" id="UP000215459"/>
    </source>
</evidence>
<comment type="similarity">
    <text evidence="4">Belongs to the ThiD family.</text>
</comment>
<comment type="pathway">
    <text evidence="13">Cofactor biosynthesis; thiamine diphosphate biosynthesis; 4-amino-2-methyl-5-diphosphomethylpyrimidine from 5-amino-1-(5-phospho-D-ribosyl)imidazole: step 2/3.</text>
</comment>
<comment type="caution">
    <text evidence="17">The sequence shown here is derived from an EMBL/GenBank/DDBJ whole genome shotgun (WGS) entry which is preliminary data.</text>
</comment>
<evidence type="ECO:0000256" key="13">
    <source>
        <dbReference type="ARBA" id="ARBA00037917"/>
    </source>
</evidence>
<proteinExistence type="inferred from homology"/>
<organism evidence="17 18">
    <name type="scientific">Paludifilum halophilum</name>
    <dbReference type="NCBI Taxonomy" id="1642702"/>
    <lineage>
        <taxon>Bacteria</taxon>
        <taxon>Bacillati</taxon>
        <taxon>Bacillota</taxon>
        <taxon>Bacilli</taxon>
        <taxon>Bacillales</taxon>
        <taxon>Thermoactinomycetaceae</taxon>
        <taxon>Paludifilum</taxon>
    </lineage>
</organism>
<dbReference type="Proteomes" id="UP000215459">
    <property type="component" value="Unassembled WGS sequence"/>
</dbReference>
<evidence type="ECO:0000256" key="2">
    <source>
        <dbReference type="ARBA" id="ARBA00000565"/>
    </source>
</evidence>
<dbReference type="RefSeq" id="WP_094263661.1">
    <property type="nucleotide sequence ID" value="NZ_NOWF01000003.1"/>
</dbReference>
<dbReference type="EC" id="2.7.1.49" evidence="5"/>
<keyword evidence="10 17" id="KW-0418">Kinase</keyword>
<dbReference type="EMBL" id="NOWF01000003">
    <property type="protein sequence ID" value="OYD08356.1"/>
    <property type="molecule type" value="Genomic_DNA"/>
</dbReference>
<dbReference type="CDD" id="cd01169">
    <property type="entry name" value="HMPP_kinase"/>
    <property type="match status" value="1"/>
</dbReference>
<dbReference type="GO" id="GO:0005524">
    <property type="term" value="F:ATP binding"/>
    <property type="evidence" value="ECO:0007669"/>
    <property type="project" value="UniProtKB-KW"/>
</dbReference>
<evidence type="ECO:0000256" key="8">
    <source>
        <dbReference type="ARBA" id="ARBA00022679"/>
    </source>
</evidence>
<evidence type="ECO:0000313" key="17">
    <source>
        <dbReference type="EMBL" id="OYD08356.1"/>
    </source>
</evidence>
<dbReference type="GO" id="GO:0009228">
    <property type="term" value="P:thiamine biosynthetic process"/>
    <property type="evidence" value="ECO:0007669"/>
    <property type="project" value="UniProtKB-KW"/>
</dbReference>
<evidence type="ECO:0000256" key="11">
    <source>
        <dbReference type="ARBA" id="ARBA00022840"/>
    </source>
</evidence>
<name>A0A235B7T6_9BACL</name>
<reference evidence="17 18" key="1">
    <citation type="submission" date="2017-07" db="EMBL/GenBank/DDBJ databases">
        <title>The genome sequence of Paludifilum halophilum highlights mechanisms for microbial adaptation to high salt environemnts.</title>
        <authorList>
            <person name="Belbahri L."/>
        </authorList>
    </citation>
    <scope>NUCLEOTIDE SEQUENCE [LARGE SCALE GENOMIC DNA]</scope>
    <source>
        <strain evidence="17 18">DSM 102817</strain>
    </source>
</reference>
<feature type="domain" description="Pyridoxamine kinase/Phosphomethylpyrimidine kinase" evidence="16">
    <location>
        <begin position="13"/>
        <end position="257"/>
    </location>
</feature>
<dbReference type="InterPro" id="IPR013749">
    <property type="entry name" value="PM/HMP-P_kinase-1"/>
</dbReference>
<dbReference type="InterPro" id="IPR004399">
    <property type="entry name" value="HMP/HMP-P_kinase_dom"/>
</dbReference>
<comment type="catalytic activity">
    <reaction evidence="2">
        <text>4-amino-2-methyl-5-(phosphooxymethyl)pyrimidine + ATP = 4-amino-2-methyl-5-(diphosphooxymethyl)pyrimidine + ADP</text>
        <dbReference type="Rhea" id="RHEA:19893"/>
        <dbReference type="ChEBI" id="CHEBI:30616"/>
        <dbReference type="ChEBI" id="CHEBI:57841"/>
        <dbReference type="ChEBI" id="CHEBI:58354"/>
        <dbReference type="ChEBI" id="CHEBI:456216"/>
        <dbReference type="EC" id="2.7.4.7"/>
    </reaction>
</comment>
<dbReference type="SUPFAM" id="SSF53613">
    <property type="entry name" value="Ribokinase-like"/>
    <property type="match status" value="1"/>
</dbReference>
<dbReference type="OrthoDB" id="9810880at2"/>
<gene>
    <name evidence="17" type="primary">thiD</name>
    <name evidence="17" type="ORF">CHM34_05800</name>
</gene>
<keyword evidence="12" id="KW-0784">Thiamine biosynthesis</keyword>
<evidence type="ECO:0000259" key="16">
    <source>
        <dbReference type="Pfam" id="PF08543"/>
    </source>
</evidence>
<evidence type="ECO:0000256" key="4">
    <source>
        <dbReference type="ARBA" id="ARBA00009879"/>
    </source>
</evidence>
<dbReference type="InterPro" id="IPR029056">
    <property type="entry name" value="Ribokinase-like"/>
</dbReference>
<accession>A0A235B7T6</accession>
<protein>
    <recommendedName>
        <fullName evidence="7">Hydroxymethylpyrimidine/phosphomethylpyrimidine kinase</fullName>
        <ecNumber evidence="5">2.7.1.49</ecNumber>
        <ecNumber evidence="6">2.7.4.7</ecNumber>
    </recommendedName>
    <alternativeName>
        <fullName evidence="14">Hydroxymethylpyrimidine kinase</fullName>
    </alternativeName>
    <alternativeName>
        <fullName evidence="15">Hydroxymethylpyrimidine phosphate kinase</fullName>
    </alternativeName>
</protein>
<dbReference type="AlphaFoldDB" id="A0A235B7T6"/>
<keyword evidence="18" id="KW-1185">Reference proteome</keyword>
<dbReference type="GO" id="GO:0008902">
    <property type="term" value="F:hydroxymethylpyrimidine kinase activity"/>
    <property type="evidence" value="ECO:0007669"/>
    <property type="project" value="UniProtKB-EC"/>
</dbReference>
<dbReference type="GO" id="GO:0008972">
    <property type="term" value="F:phosphomethylpyrimidine kinase activity"/>
    <property type="evidence" value="ECO:0007669"/>
    <property type="project" value="UniProtKB-EC"/>
</dbReference>
<keyword evidence="8" id="KW-0808">Transferase</keyword>
<evidence type="ECO:0000256" key="3">
    <source>
        <dbReference type="ARBA" id="ARBA00004769"/>
    </source>
</evidence>
<evidence type="ECO:0000256" key="7">
    <source>
        <dbReference type="ARBA" id="ARBA00019161"/>
    </source>
</evidence>
<evidence type="ECO:0000256" key="12">
    <source>
        <dbReference type="ARBA" id="ARBA00022977"/>
    </source>
</evidence>
<sequence>MHTPRALTIAGSDSGGGAGIQADIKTFQELGVFGMTALTAVTAQNTRDVTGIYELPEEAVARQIDAVAEDIGVDAAKTGMIASVSIMEVVAAKVKEHRIHGLVIDPVMIAKSGVPLLEEPARKALQEILLPLARIITPNLHEAEAIVGRELDTEEKRKDAARHMADLGAEAVIIKGGHVEDDQATDLLFDGSRFYTFTAPRFHTPHTHGTGCTFSAALTASLAKGKPLLETVETAKQFITEAIQHPLHIGGGHGPTNHWAYRSSRT</sequence>
<evidence type="ECO:0000256" key="9">
    <source>
        <dbReference type="ARBA" id="ARBA00022741"/>
    </source>
</evidence>
<dbReference type="PANTHER" id="PTHR20858:SF17">
    <property type="entry name" value="HYDROXYMETHYLPYRIMIDINE_PHOSPHOMETHYLPYRIMIDINE KINASE THI20-RELATED"/>
    <property type="match status" value="1"/>
</dbReference>
<dbReference type="Gene3D" id="3.40.1190.20">
    <property type="match status" value="1"/>
</dbReference>
<evidence type="ECO:0000256" key="10">
    <source>
        <dbReference type="ARBA" id="ARBA00022777"/>
    </source>
</evidence>
<evidence type="ECO:0000256" key="1">
    <source>
        <dbReference type="ARBA" id="ARBA00000151"/>
    </source>
</evidence>
<dbReference type="PANTHER" id="PTHR20858">
    <property type="entry name" value="PHOSPHOMETHYLPYRIMIDINE KINASE"/>
    <property type="match status" value="1"/>
</dbReference>
<dbReference type="GO" id="GO:0005829">
    <property type="term" value="C:cytosol"/>
    <property type="evidence" value="ECO:0007669"/>
    <property type="project" value="TreeGrafter"/>
</dbReference>
<dbReference type="EC" id="2.7.4.7" evidence="6"/>
<dbReference type="FunFam" id="3.40.1190.20:FF:000003">
    <property type="entry name" value="Phosphomethylpyrimidine kinase ThiD"/>
    <property type="match status" value="1"/>
</dbReference>
<keyword evidence="9" id="KW-0547">Nucleotide-binding</keyword>
<evidence type="ECO:0000256" key="5">
    <source>
        <dbReference type="ARBA" id="ARBA00012135"/>
    </source>
</evidence>
<comment type="catalytic activity">
    <reaction evidence="1">
        <text>4-amino-5-hydroxymethyl-2-methylpyrimidine + ATP = 4-amino-2-methyl-5-(phosphooxymethyl)pyrimidine + ADP + H(+)</text>
        <dbReference type="Rhea" id="RHEA:23096"/>
        <dbReference type="ChEBI" id="CHEBI:15378"/>
        <dbReference type="ChEBI" id="CHEBI:16892"/>
        <dbReference type="ChEBI" id="CHEBI:30616"/>
        <dbReference type="ChEBI" id="CHEBI:58354"/>
        <dbReference type="ChEBI" id="CHEBI:456216"/>
        <dbReference type="EC" id="2.7.1.49"/>
    </reaction>
</comment>
<keyword evidence="11" id="KW-0067">ATP-binding</keyword>
<comment type="pathway">
    <text evidence="3">Cofactor biosynthesis; thiamine diphosphate biosynthesis; 4-amino-2-methyl-5-diphosphomethylpyrimidine from 5-amino-1-(5-phospho-D-ribosyl)imidazole: step 3/3.</text>
</comment>
<dbReference type="Pfam" id="PF08543">
    <property type="entry name" value="Phos_pyr_kin"/>
    <property type="match status" value="1"/>
</dbReference>
<evidence type="ECO:0000256" key="15">
    <source>
        <dbReference type="ARBA" id="ARBA00043176"/>
    </source>
</evidence>
<evidence type="ECO:0000256" key="14">
    <source>
        <dbReference type="ARBA" id="ARBA00042102"/>
    </source>
</evidence>
<evidence type="ECO:0000256" key="6">
    <source>
        <dbReference type="ARBA" id="ARBA00012963"/>
    </source>
</evidence>